<proteinExistence type="predicted"/>
<sequence>MRRKQGSIDYKILITTIILIIIGSVMVFSASWPYATRIQNDPYHFVKKQIIFLIIGFVAMYITSKIDYKIYKQYAVILYILTICLSIIVLFTGDVETYSAKRWITIKSITIMPSDFLKLGTIFAISRYISSNYKKINTIAYGFVPMILFAAISGFLVYKQPDLSTTLVILALIVSMFIIAGIDMKYFTLAVLGIGAVGIIGIIGSKSIYSRSSRIEAWLDPLKDFSNTGWQLAQSLFAISYGGFFGVGIGKSRHKFSYLSEAHNDFIFAIICEELGFIGAMIIILLYIYLIYLGMKLAFSLKDVFAKFLVIGIMLLLGIQSFTNIAVALGLIPPTGLTLPFISYGGSSLIVYMTMIGIVLNVSRTVNRR</sequence>
<accession>A0AC61MPM7</accession>
<evidence type="ECO:0000313" key="1">
    <source>
        <dbReference type="EMBL" id="QQK07510.1"/>
    </source>
</evidence>
<name>A0AC61MPM7_9FIRM</name>
<gene>
    <name evidence="1" type="primary">ftsW</name>
    <name evidence="1" type="ORF">JFY71_09445</name>
</gene>
<protein>
    <submittedName>
        <fullName evidence="1">Lipid II flippase FtsW</fullName>
    </submittedName>
</protein>
<evidence type="ECO:0000313" key="2">
    <source>
        <dbReference type="Proteomes" id="UP000595814"/>
    </source>
</evidence>
<dbReference type="EMBL" id="CP066744">
    <property type="protein sequence ID" value="QQK07510.1"/>
    <property type="molecule type" value="Genomic_DNA"/>
</dbReference>
<dbReference type="Proteomes" id="UP000595814">
    <property type="component" value="Chromosome"/>
</dbReference>
<keyword evidence="2" id="KW-1185">Reference proteome</keyword>
<organism evidence="1 2">
    <name type="scientific">Miniphocaeibacter halophilus</name>
    <dbReference type="NCBI Taxonomy" id="2931922"/>
    <lineage>
        <taxon>Bacteria</taxon>
        <taxon>Bacillati</taxon>
        <taxon>Bacillota</taxon>
        <taxon>Tissierellia</taxon>
        <taxon>Tissierellales</taxon>
        <taxon>Peptoniphilaceae</taxon>
        <taxon>Miniphocaeibacter</taxon>
    </lineage>
</organism>
<reference evidence="1 2" key="1">
    <citation type="journal article" date="2022" name="Int. J. Syst. Evol. Microbiol.">
        <title>Miniphocaeibacter halophilus sp. nov., an ammonium-tolerant acetate-producing bacterium isolated from a biogas system.</title>
        <authorList>
            <person name="Schnurer A."/>
            <person name="Singh A."/>
            <person name="Bi S."/>
            <person name="Qiao W."/>
            <person name="Westerholm M."/>
        </authorList>
    </citation>
    <scope>NUCLEOTIDE SEQUENCE [LARGE SCALE GENOMIC DNA]</scope>
    <source>
        <strain evidence="1 2">AMB_01</strain>
    </source>
</reference>